<reference evidence="1" key="1">
    <citation type="submission" date="2022-08" db="EMBL/GenBank/DDBJ databases">
        <title>Genome Sequence of Lecanicillium fungicola.</title>
        <authorList>
            <person name="Buettner E."/>
        </authorList>
    </citation>
    <scope>NUCLEOTIDE SEQUENCE</scope>
    <source>
        <strain evidence="1">Babe33</strain>
    </source>
</reference>
<evidence type="ECO:0000313" key="1">
    <source>
        <dbReference type="EMBL" id="KAJ2975235.1"/>
    </source>
</evidence>
<organism evidence="1 2">
    <name type="scientific">Zarea fungicola</name>
    <dbReference type="NCBI Taxonomy" id="93591"/>
    <lineage>
        <taxon>Eukaryota</taxon>
        <taxon>Fungi</taxon>
        <taxon>Dikarya</taxon>
        <taxon>Ascomycota</taxon>
        <taxon>Pezizomycotina</taxon>
        <taxon>Sordariomycetes</taxon>
        <taxon>Hypocreomycetidae</taxon>
        <taxon>Hypocreales</taxon>
        <taxon>Cordycipitaceae</taxon>
        <taxon>Zarea</taxon>
    </lineage>
</organism>
<evidence type="ECO:0000313" key="2">
    <source>
        <dbReference type="Proteomes" id="UP001143910"/>
    </source>
</evidence>
<protein>
    <submittedName>
        <fullName evidence="1">Uncharacterized protein</fullName>
    </submittedName>
</protein>
<comment type="caution">
    <text evidence="1">The sequence shown here is derived from an EMBL/GenBank/DDBJ whole genome shotgun (WGS) entry which is preliminary data.</text>
</comment>
<sequence length="219" mass="24328">MSRSDIYVDVYVHVVSDSTSPSSWYLSRATVNKQIAILNQYFQGTGFQYTLRDVDWTVNSNWAHNGDEYGMKSALRRGSFSTLNLYYITDIGPNHTNTGHCTYPSYGDLTNDGCVMSAWTAPGGDSNQFSTGKITVHEVGHWHNLIHTFEGGCNGGDYVDDTPAESYPSSGCPVGRDTCASPGLDPIYNHMDYSDDNCRSEFTPGQIARMKSSWSYYRG</sequence>
<proteinExistence type="predicted"/>
<dbReference type="EMBL" id="JANJQO010000733">
    <property type="protein sequence ID" value="KAJ2975235.1"/>
    <property type="molecule type" value="Genomic_DNA"/>
</dbReference>
<name>A0ACC1N8C8_9HYPO</name>
<keyword evidence="2" id="KW-1185">Reference proteome</keyword>
<gene>
    <name evidence="1" type="ORF">NQ176_g5631</name>
</gene>
<dbReference type="Proteomes" id="UP001143910">
    <property type="component" value="Unassembled WGS sequence"/>
</dbReference>
<accession>A0ACC1N8C8</accession>